<reference evidence="2" key="1">
    <citation type="submission" date="2016-11" db="UniProtKB">
        <authorList>
            <consortium name="WormBaseParasite"/>
        </authorList>
    </citation>
    <scope>IDENTIFICATION</scope>
    <source>
        <strain evidence="2">KR3021</strain>
    </source>
</reference>
<evidence type="ECO:0000313" key="1">
    <source>
        <dbReference type="Proteomes" id="UP000095286"/>
    </source>
</evidence>
<organism evidence="1 2">
    <name type="scientific">Rhabditophanes sp. KR3021</name>
    <dbReference type="NCBI Taxonomy" id="114890"/>
    <lineage>
        <taxon>Eukaryota</taxon>
        <taxon>Metazoa</taxon>
        <taxon>Ecdysozoa</taxon>
        <taxon>Nematoda</taxon>
        <taxon>Chromadorea</taxon>
        <taxon>Rhabditida</taxon>
        <taxon>Tylenchina</taxon>
        <taxon>Panagrolaimomorpha</taxon>
        <taxon>Strongyloidoidea</taxon>
        <taxon>Alloionematidae</taxon>
        <taxon>Rhabditophanes</taxon>
    </lineage>
</organism>
<accession>A0AC35U793</accession>
<evidence type="ECO:0000313" key="2">
    <source>
        <dbReference type="WBParaSite" id="RSKR_0000844050.1"/>
    </source>
</evidence>
<proteinExistence type="predicted"/>
<name>A0AC35U793_9BILA</name>
<protein>
    <submittedName>
        <fullName evidence="2">G_PROTEIN_RECEP_F1_2 domain-containing protein</fullName>
    </submittedName>
</protein>
<sequence>LGNCAYILGALIGIPANFIVLQRIISTKELRISVSYLFIFNLALADLFFLSGTPLMVSNSIQNTWKFGTFMCKAFLASNGANQFASSLFMALLSLDRYTAICCKGKIKDYKTQCSAIFLCTISWLIIFLAIFPLYYFGTIVCMLVWSGSDKGDALFGDNLDTIENLEFSRKIFTAYTFALGYIIPLMAIWYFYGNIIYAVWRQGTSSLIANRNLRKRTMKITWLGVSIALIYSFCWFPFWYVQWSIEEMSEWTLRHDLLMPISYMAYVLCYFNSVINPFAFINYSNRIKQQVRHYVIFEVY</sequence>
<dbReference type="WBParaSite" id="RSKR_0000844050.1">
    <property type="protein sequence ID" value="RSKR_0000844050.1"/>
    <property type="gene ID" value="RSKR_0000844050"/>
</dbReference>
<dbReference type="Proteomes" id="UP000095286">
    <property type="component" value="Unplaced"/>
</dbReference>